<proteinExistence type="predicted"/>
<evidence type="ECO:0000313" key="1">
    <source>
        <dbReference type="EMBL" id="MET6999408.1"/>
    </source>
</evidence>
<sequence length="301" mass="33792">MKLGFSPEAICGISDASVILSGRNNAEYTLFGVREQKLTRIDIDDQLQQSLKPPVNIVVNDSDILFLINNSATLMRGRINNDRISGFEKIKLDAPLFTRVSPFTPGALILRAFDSTSKYQHLQKVDLKTGTMLAVADIFGHSRGEMFLTDGMLDFDSVNSSAIYIQYYSNKIYCLDSNLNLKYISKTIDTVGTGDITAASRTVSVGTRETFVPPITINERSSTDEGYLFVLSNLKADNETDRNFINNSTFDVYQTGNGRYIGSFHLPTLNGHKVDEFMIRNRTLYVLCKNFYATYKIFIEP</sequence>
<keyword evidence="2" id="KW-1185">Reference proteome</keyword>
<protein>
    <submittedName>
        <fullName evidence="1">Uncharacterized protein</fullName>
    </submittedName>
</protein>
<dbReference type="RefSeq" id="WP_354661973.1">
    <property type="nucleotide sequence ID" value="NZ_JBEXAC010000002.1"/>
</dbReference>
<accession>A0ABV2T8N7</accession>
<name>A0ABV2T8N7_9BACT</name>
<reference evidence="1 2" key="1">
    <citation type="submission" date="2024-06" db="EMBL/GenBank/DDBJ databases">
        <title>Chitinophaga defluvii sp. nov., isolated from municipal sewage.</title>
        <authorList>
            <person name="Zhang L."/>
        </authorList>
    </citation>
    <scope>NUCLEOTIDE SEQUENCE [LARGE SCALE GENOMIC DNA]</scope>
    <source>
        <strain evidence="1 2">H8</strain>
    </source>
</reference>
<gene>
    <name evidence="1" type="ORF">ABR189_18615</name>
</gene>
<evidence type="ECO:0000313" key="2">
    <source>
        <dbReference type="Proteomes" id="UP001549749"/>
    </source>
</evidence>
<dbReference type="EMBL" id="JBEXAC010000002">
    <property type="protein sequence ID" value="MET6999408.1"/>
    <property type="molecule type" value="Genomic_DNA"/>
</dbReference>
<comment type="caution">
    <text evidence="1">The sequence shown here is derived from an EMBL/GenBank/DDBJ whole genome shotgun (WGS) entry which is preliminary data.</text>
</comment>
<organism evidence="1 2">
    <name type="scientific">Chitinophaga defluvii</name>
    <dbReference type="NCBI Taxonomy" id="3163343"/>
    <lineage>
        <taxon>Bacteria</taxon>
        <taxon>Pseudomonadati</taxon>
        <taxon>Bacteroidota</taxon>
        <taxon>Chitinophagia</taxon>
        <taxon>Chitinophagales</taxon>
        <taxon>Chitinophagaceae</taxon>
        <taxon>Chitinophaga</taxon>
    </lineage>
</organism>
<dbReference type="Proteomes" id="UP001549749">
    <property type="component" value="Unassembled WGS sequence"/>
</dbReference>